<keyword evidence="2" id="KW-1185">Reference proteome</keyword>
<name>A0ABR6NU58_9DEIO</name>
<reference evidence="1 2" key="1">
    <citation type="submission" date="2020-08" db="EMBL/GenBank/DDBJ databases">
        <title>Genomic Encyclopedia of Type Strains, Phase IV (KMG-IV): sequencing the most valuable type-strain genomes for metagenomic binning, comparative biology and taxonomic classification.</title>
        <authorList>
            <person name="Goeker M."/>
        </authorList>
    </citation>
    <scope>NUCLEOTIDE SEQUENCE [LARGE SCALE GENOMIC DNA]</scope>
    <source>
        <strain evidence="1 2">DSM 12027</strain>
    </source>
</reference>
<evidence type="ECO:0000313" key="2">
    <source>
        <dbReference type="Proteomes" id="UP000629870"/>
    </source>
</evidence>
<sequence>MKNKKKAPGSEDFQDIIIRRTGSPRNERWCVVLLSRSPSGARLVHDAPSKRQALEWALEHLAGSGGYGENLARVEALEAGHVPFPES</sequence>
<protein>
    <submittedName>
        <fullName evidence="1">Uncharacterized protein</fullName>
    </submittedName>
</protein>
<gene>
    <name evidence="1" type="ORF">HNQ04_002673</name>
</gene>
<dbReference type="EMBL" id="JACHEW010000014">
    <property type="protein sequence ID" value="MBB6017408.1"/>
    <property type="molecule type" value="Genomic_DNA"/>
</dbReference>
<proteinExistence type="predicted"/>
<dbReference type="Proteomes" id="UP000629870">
    <property type="component" value="Unassembled WGS sequence"/>
</dbReference>
<evidence type="ECO:0000313" key="1">
    <source>
        <dbReference type="EMBL" id="MBB6017408.1"/>
    </source>
</evidence>
<accession>A0ABR6NU58</accession>
<comment type="caution">
    <text evidence="1">The sequence shown here is derived from an EMBL/GenBank/DDBJ whole genome shotgun (WGS) entry which is preliminary data.</text>
</comment>
<organism evidence="1 2">
    <name type="scientific">Deinococcus radiopugnans ATCC 19172</name>
    <dbReference type="NCBI Taxonomy" id="585398"/>
    <lineage>
        <taxon>Bacteria</taxon>
        <taxon>Thermotogati</taxon>
        <taxon>Deinococcota</taxon>
        <taxon>Deinococci</taxon>
        <taxon>Deinococcales</taxon>
        <taxon>Deinococcaceae</taxon>
        <taxon>Deinococcus</taxon>
    </lineage>
</organism>